<name>A0A1G6SSV5_9BACT</name>
<sequence length="54" mass="5988">MDFGAFFTSESRGGGHTKGYLNSRMGEVYKERPFGVTLPYIPISFGFGNLGVMY</sequence>
<evidence type="ECO:0000313" key="1">
    <source>
        <dbReference type="EMBL" id="SDD19952.1"/>
    </source>
</evidence>
<accession>A0A1G6SSV5</accession>
<reference evidence="2" key="1">
    <citation type="submission" date="2016-10" db="EMBL/GenBank/DDBJ databases">
        <authorList>
            <person name="Varghese N."/>
            <person name="Submissions S."/>
        </authorList>
    </citation>
    <scope>NUCLEOTIDE SEQUENCE [LARGE SCALE GENOMIC DNA]</scope>
    <source>
        <strain evidence="2">DSM 23095</strain>
    </source>
</reference>
<organism evidence="1 2">
    <name type="scientific">Algoriphagus faecimaris</name>
    <dbReference type="NCBI Taxonomy" id="686796"/>
    <lineage>
        <taxon>Bacteria</taxon>
        <taxon>Pseudomonadati</taxon>
        <taxon>Bacteroidota</taxon>
        <taxon>Cytophagia</taxon>
        <taxon>Cytophagales</taxon>
        <taxon>Cyclobacteriaceae</taxon>
        <taxon>Algoriphagus</taxon>
    </lineage>
</organism>
<dbReference type="EMBL" id="FNAC01000018">
    <property type="protein sequence ID" value="SDD19952.1"/>
    <property type="molecule type" value="Genomic_DNA"/>
</dbReference>
<evidence type="ECO:0000313" key="2">
    <source>
        <dbReference type="Proteomes" id="UP000199060"/>
    </source>
</evidence>
<protein>
    <submittedName>
        <fullName evidence="1">Uncharacterized protein</fullName>
    </submittedName>
</protein>
<dbReference type="STRING" id="686796.SAMN04488104_101875"/>
<dbReference type="Proteomes" id="UP000199060">
    <property type="component" value="Unassembled WGS sequence"/>
</dbReference>
<keyword evidence="2" id="KW-1185">Reference proteome</keyword>
<proteinExistence type="predicted"/>
<gene>
    <name evidence="1" type="ORF">SAMN04488104_101875</name>
</gene>
<dbReference type="AlphaFoldDB" id="A0A1G6SSV5"/>